<evidence type="ECO:0000256" key="1">
    <source>
        <dbReference type="SAM" id="Phobius"/>
    </source>
</evidence>
<reference evidence="3" key="1">
    <citation type="journal article" date="2019" name="Int. J. Syst. Evol. Microbiol.">
        <title>The Global Catalogue of Microorganisms (GCM) 10K type strain sequencing project: providing services to taxonomists for standard genome sequencing and annotation.</title>
        <authorList>
            <consortium name="The Broad Institute Genomics Platform"/>
            <consortium name="The Broad Institute Genome Sequencing Center for Infectious Disease"/>
            <person name="Wu L."/>
            <person name="Ma J."/>
        </authorList>
    </citation>
    <scope>NUCLEOTIDE SEQUENCE [LARGE SCALE GENOMIC DNA]</scope>
    <source>
        <strain evidence="3">JCM 14234</strain>
    </source>
</reference>
<name>A0ABP6LI01_9ACTN</name>
<keyword evidence="1" id="KW-1133">Transmembrane helix</keyword>
<keyword evidence="1" id="KW-0472">Membrane</keyword>
<dbReference type="Proteomes" id="UP001501035">
    <property type="component" value="Unassembled WGS sequence"/>
</dbReference>
<sequence length="63" mass="6965">MTARSRSPNPFTFLILPIRARSERIGVVRASMVAVIAAPGFSIVRVHWIDNKVRLAYIIGSAD</sequence>
<proteinExistence type="predicted"/>
<organism evidence="2 3">
    <name type="scientific">Gordonia defluvii</name>
    <dbReference type="NCBI Taxonomy" id="283718"/>
    <lineage>
        <taxon>Bacteria</taxon>
        <taxon>Bacillati</taxon>
        <taxon>Actinomycetota</taxon>
        <taxon>Actinomycetes</taxon>
        <taxon>Mycobacteriales</taxon>
        <taxon>Gordoniaceae</taxon>
        <taxon>Gordonia</taxon>
    </lineage>
</organism>
<feature type="transmembrane region" description="Helical" evidence="1">
    <location>
        <begin position="27"/>
        <end position="48"/>
    </location>
</feature>
<dbReference type="EMBL" id="BAAAVS010000024">
    <property type="protein sequence ID" value="GAA3039915.1"/>
    <property type="molecule type" value="Genomic_DNA"/>
</dbReference>
<evidence type="ECO:0000313" key="3">
    <source>
        <dbReference type="Proteomes" id="UP001501035"/>
    </source>
</evidence>
<protein>
    <submittedName>
        <fullName evidence="2">Uncharacterized protein</fullName>
    </submittedName>
</protein>
<keyword evidence="1" id="KW-0812">Transmembrane</keyword>
<accession>A0ABP6LI01</accession>
<evidence type="ECO:0000313" key="2">
    <source>
        <dbReference type="EMBL" id="GAA3039915.1"/>
    </source>
</evidence>
<keyword evidence="3" id="KW-1185">Reference proteome</keyword>
<comment type="caution">
    <text evidence="2">The sequence shown here is derived from an EMBL/GenBank/DDBJ whole genome shotgun (WGS) entry which is preliminary data.</text>
</comment>
<gene>
    <name evidence="2" type="ORF">GCM10010528_20550</name>
</gene>